<protein>
    <submittedName>
        <fullName evidence="1">Uncharacterized protein</fullName>
    </submittedName>
</protein>
<dbReference type="AlphaFoldDB" id="A0AAV2EYU8"/>
<organism evidence="1 2">
    <name type="scientific">Linum trigynum</name>
    <dbReference type="NCBI Taxonomy" id="586398"/>
    <lineage>
        <taxon>Eukaryota</taxon>
        <taxon>Viridiplantae</taxon>
        <taxon>Streptophyta</taxon>
        <taxon>Embryophyta</taxon>
        <taxon>Tracheophyta</taxon>
        <taxon>Spermatophyta</taxon>
        <taxon>Magnoliopsida</taxon>
        <taxon>eudicotyledons</taxon>
        <taxon>Gunneridae</taxon>
        <taxon>Pentapetalae</taxon>
        <taxon>rosids</taxon>
        <taxon>fabids</taxon>
        <taxon>Malpighiales</taxon>
        <taxon>Linaceae</taxon>
        <taxon>Linum</taxon>
    </lineage>
</organism>
<evidence type="ECO:0000313" key="1">
    <source>
        <dbReference type="EMBL" id="CAL1390928.1"/>
    </source>
</evidence>
<sequence length="204" mass="22748">MVPLARALAVSYPAGRPCINSHAPPRRWSSGWLITRPDPNSSLKWRSKAAESDNTPPPPLPYTFAASVDAADSAAAGFCIIEGPETVQKELQQIQANIRSRRNRIFLHIEEVRRLRIQQSIKSAELGISDGEPETDLLDFPSSIPFLPPLVAGISRTKNTSPKIVSLPPSHQSTIQQLRTYENNKDNKSELDGWRLVYLDTREQ</sequence>
<accession>A0AAV2EYU8</accession>
<dbReference type="Proteomes" id="UP001497516">
    <property type="component" value="Chromosome 5"/>
</dbReference>
<proteinExistence type="predicted"/>
<evidence type="ECO:0000313" key="2">
    <source>
        <dbReference type="Proteomes" id="UP001497516"/>
    </source>
</evidence>
<keyword evidence="2" id="KW-1185">Reference proteome</keyword>
<reference evidence="1 2" key="1">
    <citation type="submission" date="2024-04" db="EMBL/GenBank/DDBJ databases">
        <authorList>
            <person name="Fracassetti M."/>
        </authorList>
    </citation>
    <scope>NUCLEOTIDE SEQUENCE [LARGE SCALE GENOMIC DNA]</scope>
</reference>
<dbReference type="EMBL" id="OZ034818">
    <property type="protein sequence ID" value="CAL1390928.1"/>
    <property type="molecule type" value="Genomic_DNA"/>
</dbReference>
<name>A0AAV2EYU8_9ROSI</name>
<gene>
    <name evidence="1" type="ORF">LTRI10_LOCUS31681</name>
</gene>